<evidence type="ECO:0000256" key="6">
    <source>
        <dbReference type="ARBA" id="ARBA00022989"/>
    </source>
</evidence>
<keyword evidence="2" id="KW-1003">Cell membrane</keyword>
<name>A0A2S9KD18_9BURK</name>
<reference evidence="10 11" key="1">
    <citation type="submission" date="2018-03" db="EMBL/GenBank/DDBJ databases">
        <title>Comparative genomics illustrates the genes involved in a hyperalkaliphilic mechanisms of Serpentinomonas isolated from highly-alkaline calcium-rich serpentinized springs.</title>
        <authorList>
            <person name="Suzuki S."/>
            <person name="Ishii S."/>
            <person name="Walworth N."/>
            <person name="Bird L."/>
            <person name="Kuenen J.G."/>
            <person name="Nealson K.H."/>
        </authorList>
    </citation>
    <scope>NUCLEOTIDE SEQUENCE [LARGE SCALE GENOMIC DNA]</scope>
    <source>
        <strain evidence="10 11">83</strain>
    </source>
</reference>
<feature type="transmembrane region" description="Helical" evidence="8">
    <location>
        <begin position="354"/>
        <end position="372"/>
    </location>
</feature>
<comment type="subcellular location">
    <subcellularLocation>
        <location evidence="1">Cell membrane</location>
        <topology evidence="1">Multi-pass membrane protein</topology>
    </subcellularLocation>
</comment>
<sequence>MIGSRLKPALAVALGLALLLAWRCWQVLHSGAGLHVDEAQYWYWSSRPLDWGYFSKPPLLVGLIRLSTDLFGHGLLGVKALTMVAWLLASAVLWRLGAAMGSERAGLIAAALLAATPASGLLGLSATTDSVLMLFWSLVMWGSWRAAHAEGAVAWRWWALTGLALGLGLLSKYTAGALSLSALWLLWRCPPARRGQLLAGLALAAGIAILLLLPHLFWNMHNGWPTLHHTLDITVQGGAASAADRAAGWGHKLGSAAEFGLGQLLLLGPAGLAVLALAWKRRHQPVAQPATTATPALWSALGYAWAFAWPLLALGLLQALRAKAQVNWALPALLGICLAAGWLAVRSKISGKVLATWVLAGLLLSAAIAQGGDLRRWIGRPAAAGKPAWDIWSRMRGWHEALGALAPALAPHRDLPWVTSDRTLLVQTGYELRALQPELRSWSPGGQVRHHFDWKQPLRPEAAPAALVFLGDETPDAALLALYPLARPLAAVESGRVRLQAWLLERPGTALATLTPTGQHP</sequence>
<protein>
    <recommendedName>
        <fullName evidence="9">Glycosyltransferase RgtA/B/C/D-like domain-containing protein</fullName>
    </recommendedName>
</protein>
<dbReference type="InterPro" id="IPR038731">
    <property type="entry name" value="RgtA/B/C-like"/>
</dbReference>
<evidence type="ECO:0000313" key="11">
    <source>
        <dbReference type="Proteomes" id="UP000238326"/>
    </source>
</evidence>
<feature type="transmembrane region" description="Helical" evidence="8">
    <location>
        <begin position="197"/>
        <end position="218"/>
    </location>
</feature>
<keyword evidence="11" id="KW-1185">Reference proteome</keyword>
<dbReference type="Pfam" id="PF13231">
    <property type="entry name" value="PMT_2"/>
    <property type="match status" value="1"/>
</dbReference>
<dbReference type="PANTHER" id="PTHR33908">
    <property type="entry name" value="MANNOSYLTRANSFERASE YKCB-RELATED"/>
    <property type="match status" value="1"/>
</dbReference>
<feature type="transmembrane region" description="Helical" evidence="8">
    <location>
        <begin position="259"/>
        <end position="279"/>
    </location>
</feature>
<evidence type="ECO:0000256" key="5">
    <source>
        <dbReference type="ARBA" id="ARBA00022692"/>
    </source>
</evidence>
<feature type="transmembrane region" description="Helical" evidence="8">
    <location>
        <begin position="106"/>
        <end position="137"/>
    </location>
</feature>
<feature type="transmembrane region" description="Helical" evidence="8">
    <location>
        <begin position="300"/>
        <end position="320"/>
    </location>
</feature>
<evidence type="ECO:0000256" key="7">
    <source>
        <dbReference type="ARBA" id="ARBA00023136"/>
    </source>
</evidence>
<evidence type="ECO:0000256" key="8">
    <source>
        <dbReference type="SAM" id="Phobius"/>
    </source>
</evidence>
<feature type="transmembrane region" description="Helical" evidence="8">
    <location>
        <begin position="157"/>
        <end position="185"/>
    </location>
</feature>
<dbReference type="InterPro" id="IPR050297">
    <property type="entry name" value="LipidA_mod_glycosyltrf_83"/>
</dbReference>
<evidence type="ECO:0000256" key="3">
    <source>
        <dbReference type="ARBA" id="ARBA00022676"/>
    </source>
</evidence>
<dbReference type="GO" id="GO:0009103">
    <property type="term" value="P:lipopolysaccharide biosynthetic process"/>
    <property type="evidence" value="ECO:0007669"/>
    <property type="project" value="UniProtKB-ARBA"/>
</dbReference>
<keyword evidence="3" id="KW-0328">Glycosyltransferase</keyword>
<evidence type="ECO:0000313" key="10">
    <source>
        <dbReference type="EMBL" id="PRD68338.1"/>
    </source>
</evidence>
<evidence type="ECO:0000256" key="4">
    <source>
        <dbReference type="ARBA" id="ARBA00022679"/>
    </source>
</evidence>
<evidence type="ECO:0000256" key="2">
    <source>
        <dbReference type="ARBA" id="ARBA00022475"/>
    </source>
</evidence>
<feature type="domain" description="Glycosyltransferase RgtA/B/C/D-like" evidence="9">
    <location>
        <begin position="55"/>
        <end position="218"/>
    </location>
</feature>
<dbReference type="GO" id="GO:0005886">
    <property type="term" value="C:plasma membrane"/>
    <property type="evidence" value="ECO:0007669"/>
    <property type="project" value="UniProtKB-SubCell"/>
</dbReference>
<keyword evidence="7 8" id="KW-0472">Membrane</keyword>
<dbReference type="OrthoDB" id="8933800at2"/>
<organism evidence="10 11">
    <name type="scientific">Malikia spinosa</name>
    <dbReference type="NCBI Taxonomy" id="86180"/>
    <lineage>
        <taxon>Bacteria</taxon>
        <taxon>Pseudomonadati</taxon>
        <taxon>Pseudomonadota</taxon>
        <taxon>Betaproteobacteria</taxon>
        <taxon>Burkholderiales</taxon>
        <taxon>Comamonadaceae</taxon>
        <taxon>Malikia</taxon>
    </lineage>
</organism>
<dbReference type="AlphaFoldDB" id="A0A2S9KD18"/>
<keyword evidence="5 8" id="KW-0812">Transmembrane</keyword>
<feature type="transmembrane region" description="Helical" evidence="8">
    <location>
        <begin position="70"/>
        <end position="94"/>
    </location>
</feature>
<dbReference type="RefSeq" id="WP_105730077.1">
    <property type="nucleotide sequence ID" value="NZ_PVLR01000032.1"/>
</dbReference>
<dbReference type="Proteomes" id="UP000238326">
    <property type="component" value="Unassembled WGS sequence"/>
</dbReference>
<comment type="caution">
    <text evidence="10">The sequence shown here is derived from an EMBL/GenBank/DDBJ whole genome shotgun (WGS) entry which is preliminary data.</text>
</comment>
<accession>A0A2S9KD18</accession>
<feature type="transmembrane region" description="Helical" evidence="8">
    <location>
        <begin position="326"/>
        <end position="345"/>
    </location>
</feature>
<gene>
    <name evidence="10" type="ORF">C6P61_11495</name>
</gene>
<dbReference type="EMBL" id="PVLR01000032">
    <property type="protein sequence ID" value="PRD68338.1"/>
    <property type="molecule type" value="Genomic_DNA"/>
</dbReference>
<dbReference type="PANTHER" id="PTHR33908:SF11">
    <property type="entry name" value="MEMBRANE PROTEIN"/>
    <property type="match status" value="1"/>
</dbReference>
<keyword evidence="6 8" id="KW-1133">Transmembrane helix</keyword>
<keyword evidence="4" id="KW-0808">Transferase</keyword>
<evidence type="ECO:0000259" key="9">
    <source>
        <dbReference type="Pfam" id="PF13231"/>
    </source>
</evidence>
<dbReference type="GO" id="GO:0016763">
    <property type="term" value="F:pentosyltransferase activity"/>
    <property type="evidence" value="ECO:0007669"/>
    <property type="project" value="TreeGrafter"/>
</dbReference>
<proteinExistence type="predicted"/>
<evidence type="ECO:0000256" key="1">
    <source>
        <dbReference type="ARBA" id="ARBA00004651"/>
    </source>
</evidence>